<evidence type="ECO:0000313" key="2">
    <source>
        <dbReference type="Proteomes" id="UP001589575"/>
    </source>
</evidence>
<evidence type="ECO:0000313" key="1">
    <source>
        <dbReference type="EMBL" id="MFB9070486.1"/>
    </source>
</evidence>
<protein>
    <submittedName>
        <fullName evidence="1">Uncharacterized protein</fullName>
    </submittedName>
</protein>
<comment type="caution">
    <text evidence="1">The sequence shown here is derived from an EMBL/GenBank/DDBJ whole genome shotgun (WGS) entry which is preliminary data.</text>
</comment>
<reference evidence="1 2" key="1">
    <citation type="submission" date="2024-09" db="EMBL/GenBank/DDBJ databases">
        <authorList>
            <person name="Sun Q."/>
            <person name="Mori K."/>
        </authorList>
    </citation>
    <scope>NUCLEOTIDE SEQUENCE [LARGE SCALE GENOMIC DNA]</scope>
    <source>
        <strain evidence="1 2">CCM 7609</strain>
    </source>
</reference>
<accession>A0ABV5FUX2</accession>
<dbReference type="Proteomes" id="UP001589575">
    <property type="component" value="Unassembled WGS sequence"/>
</dbReference>
<proteinExistence type="predicted"/>
<gene>
    <name evidence="1" type="ORF">ACFFX0_04490</name>
</gene>
<dbReference type="EMBL" id="JBHMFI010000001">
    <property type="protein sequence ID" value="MFB9070486.1"/>
    <property type="molecule type" value="Genomic_DNA"/>
</dbReference>
<keyword evidence="2" id="KW-1185">Reference proteome</keyword>
<organism evidence="1 2">
    <name type="scientific">Citricoccus parietis</name>
    <dbReference type="NCBI Taxonomy" id="592307"/>
    <lineage>
        <taxon>Bacteria</taxon>
        <taxon>Bacillati</taxon>
        <taxon>Actinomycetota</taxon>
        <taxon>Actinomycetes</taxon>
        <taxon>Micrococcales</taxon>
        <taxon>Micrococcaceae</taxon>
        <taxon>Citricoccus</taxon>
    </lineage>
</organism>
<name>A0ABV5FUX2_9MICC</name>
<sequence>MCQLCGPPSTGGLHEGTLALVPQRFGVHEGAVHVPEDRCGHSLPAGAVLGQRGRRAVLGARSACGGSDGHACQSSGGRTRS</sequence>